<protein>
    <submittedName>
        <fullName evidence="2">Uncharacterized protein</fullName>
    </submittedName>
</protein>
<evidence type="ECO:0000313" key="3">
    <source>
        <dbReference type="Proteomes" id="UP001218218"/>
    </source>
</evidence>
<name>A0AAD6Z1C8_9AGAR</name>
<accession>A0AAD6Z1C8</accession>
<gene>
    <name evidence="2" type="ORF">DFH08DRAFT_825895</name>
</gene>
<feature type="region of interest" description="Disordered" evidence="1">
    <location>
        <begin position="134"/>
        <end position="154"/>
    </location>
</feature>
<dbReference type="AlphaFoldDB" id="A0AAD6Z1C8"/>
<evidence type="ECO:0000313" key="2">
    <source>
        <dbReference type="EMBL" id="KAJ7303438.1"/>
    </source>
</evidence>
<feature type="region of interest" description="Disordered" evidence="1">
    <location>
        <begin position="88"/>
        <end position="120"/>
    </location>
</feature>
<keyword evidence="3" id="KW-1185">Reference proteome</keyword>
<sequence length="194" mass="21684">MIASTSPSSNLNSDSEDSDLEHQWDEYEIKLAAFKARQVEKLDAQRKAKAVQAKRDLWKAASARYYKRHPEVKEKKRIKAAEQRAAKQLARRCWDPPKKGSRSRVDLSHPVPPVQTLGGYSDVQLQDLPDVAIMSHRGGHDMSPSHCPDPDPSVDAMAAKSLLDLRAQPRSTSGKTKASLVDIWASLTPQYDSR</sequence>
<dbReference type="EMBL" id="JARIHO010000106">
    <property type="protein sequence ID" value="KAJ7303438.1"/>
    <property type="molecule type" value="Genomic_DNA"/>
</dbReference>
<comment type="caution">
    <text evidence="2">The sequence shown here is derived from an EMBL/GenBank/DDBJ whole genome shotgun (WGS) entry which is preliminary data.</text>
</comment>
<feature type="compositionally biased region" description="Basic and acidic residues" evidence="1">
    <location>
        <begin position="92"/>
        <end position="107"/>
    </location>
</feature>
<organism evidence="2 3">
    <name type="scientific">Mycena albidolilacea</name>
    <dbReference type="NCBI Taxonomy" id="1033008"/>
    <lineage>
        <taxon>Eukaryota</taxon>
        <taxon>Fungi</taxon>
        <taxon>Dikarya</taxon>
        <taxon>Basidiomycota</taxon>
        <taxon>Agaricomycotina</taxon>
        <taxon>Agaricomycetes</taxon>
        <taxon>Agaricomycetidae</taxon>
        <taxon>Agaricales</taxon>
        <taxon>Marasmiineae</taxon>
        <taxon>Mycenaceae</taxon>
        <taxon>Mycena</taxon>
    </lineage>
</organism>
<reference evidence="2" key="1">
    <citation type="submission" date="2023-03" db="EMBL/GenBank/DDBJ databases">
        <title>Massive genome expansion in bonnet fungi (Mycena s.s.) driven by repeated elements and novel gene families across ecological guilds.</title>
        <authorList>
            <consortium name="Lawrence Berkeley National Laboratory"/>
            <person name="Harder C.B."/>
            <person name="Miyauchi S."/>
            <person name="Viragh M."/>
            <person name="Kuo A."/>
            <person name="Thoen E."/>
            <person name="Andreopoulos B."/>
            <person name="Lu D."/>
            <person name="Skrede I."/>
            <person name="Drula E."/>
            <person name="Henrissat B."/>
            <person name="Morin E."/>
            <person name="Kohler A."/>
            <person name="Barry K."/>
            <person name="LaButti K."/>
            <person name="Morin E."/>
            <person name="Salamov A."/>
            <person name="Lipzen A."/>
            <person name="Mereny Z."/>
            <person name="Hegedus B."/>
            <person name="Baldrian P."/>
            <person name="Stursova M."/>
            <person name="Weitz H."/>
            <person name="Taylor A."/>
            <person name="Grigoriev I.V."/>
            <person name="Nagy L.G."/>
            <person name="Martin F."/>
            <person name="Kauserud H."/>
        </authorList>
    </citation>
    <scope>NUCLEOTIDE SEQUENCE</scope>
    <source>
        <strain evidence="2">CBHHK002</strain>
    </source>
</reference>
<dbReference type="Proteomes" id="UP001218218">
    <property type="component" value="Unassembled WGS sequence"/>
</dbReference>
<proteinExistence type="predicted"/>
<evidence type="ECO:0000256" key="1">
    <source>
        <dbReference type="SAM" id="MobiDB-lite"/>
    </source>
</evidence>